<accession>A0A0A9HIB8</accession>
<name>A0A0A9HIB8_ARUDO</name>
<reference evidence="1" key="1">
    <citation type="submission" date="2014-09" db="EMBL/GenBank/DDBJ databases">
        <authorList>
            <person name="Magalhaes I.L.F."/>
            <person name="Oliveira U."/>
            <person name="Santos F.R."/>
            <person name="Vidigal T.H.D.A."/>
            <person name="Brescovit A.D."/>
            <person name="Santos A.J."/>
        </authorList>
    </citation>
    <scope>NUCLEOTIDE SEQUENCE</scope>
    <source>
        <tissue evidence="1">Shoot tissue taken approximately 20 cm above the soil surface</tissue>
    </source>
</reference>
<reference evidence="1" key="2">
    <citation type="journal article" date="2015" name="Data Brief">
        <title>Shoot transcriptome of the giant reed, Arundo donax.</title>
        <authorList>
            <person name="Barrero R.A."/>
            <person name="Guerrero F.D."/>
            <person name="Moolhuijzen P."/>
            <person name="Goolsby J.A."/>
            <person name="Tidwell J."/>
            <person name="Bellgard S.E."/>
            <person name="Bellgard M.I."/>
        </authorList>
    </citation>
    <scope>NUCLEOTIDE SEQUENCE</scope>
    <source>
        <tissue evidence="1">Shoot tissue taken approximately 20 cm above the soil surface</tissue>
    </source>
</reference>
<organism evidence="1">
    <name type="scientific">Arundo donax</name>
    <name type="common">Giant reed</name>
    <name type="synonym">Donax arundinaceus</name>
    <dbReference type="NCBI Taxonomy" id="35708"/>
    <lineage>
        <taxon>Eukaryota</taxon>
        <taxon>Viridiplantae</taxon>
        <taxon>Streptophyta</taxon>
        <taxon>Embryophyta</taxon>
        <taxon>Tracheophyta</taxon>
        <taxon>Spermatophyta</taxon>
        <taxon>Magnoliopsida</taxon>
        <taxon>Liliopsida</taxon>
        <taxon>Poales</taxon>
        <taxon>Poaceae</taxon>
        <taxon>PACMAD clade</taxon>
        <taxon>Arundinoideae</taxon>
        <taxon>Arundineae</taxon>
        <taxon>Arundo</taxon>
    </lineage>
</organism>
<dbReference type="EMBL" id="GBRH01162332">
    <property type="protein sequence ID" value="JAE35564.1"/>
    <property type="molecule type" value="Transcribed_RNA"/>
</dbReference>
<dbReference type="AlphaFoldDB" id="A0A0A9HIB8"/>
<protein>
    <submittedName>
        <fullName evidence="1">Uncharacterized protein</fullName>
    </submittedName>
</protein>
<proteinExistence type="predicted"/>
<sequence length="49" mass="5463">MKCNPPNSRAMKINIISALDGTEHLSNYRITDSNESATLDHTITKMSEL</sequence>
<evidence type="ECO:0000313" key="1">
    <source>
        <dbReference type="EMBL" id="JAE35564.1"/>
    </source>
</evidence>